<protein>
    <submittedName>
        <fullName evidence="3">M23 family metallopeptidase</fullName>
    </submittedName>
</protein>
<accession>A0AA42B7S2</accession>
<dbReference type="RefSeq" id="WP_251261531.1">
    <property type="nucleotide sequence ID" value="NZ_JAMQGP010000004.1"/>
</dbReference>
<evidence type="ECO:0000259" key="2">
    <source>
        <dbReference type="Pfam" id="PF01551"/>
    </source>
</evidence>
<evidence type="ECO:0000313" key="3">
    <source>
        <dbReference type="EMBL" id="MCM2680107.1"/>
    </source>
</evidence>
<dbReference type="InterPro" id="IPR011055">
    <property type="entry name" value="Dup_hybrid_motif"/>
</dbReference>
<gene>
    <name evidence="3" type="ORF">NAF29_10570</name>
</gene>
<evidence type="ECO:0000313" key="4">
    <source>
        <dbReference type="Proteomes" id="UP001165393"/>
    </source>
</evidence>
<dbReference type="Pfam" id="PF01551">
    <property type="entry name" value="Peptidase_M23"/>
    <property type="match status" value="1"/>
</dbReference>
<sequence length="321" mass="36466">MKNRLSLTVSSYKSSRHYSFHRSIVWLGLLAIAAVFASLAWARFMLVETQQKLSVAEDSQNASQISVSQLQHAQQNLFSTLDVREQQLRALDNRLDQLEVLAGTEQGEYPAGYDERLLNLTSTLSEKQMLLSKIPNGEPMQYRRMSSKYGYRTHPISKRRHHHKGVDLRADKGTPIYATADGYIEQARSNYDRGYGNMVSIRHQMGFNTRYAHLDEVLVKFGQYVRKGELIGYCGNSGDSTASHLHYEVAFLDQVLDPKPFMKLNLTNFDQITATVRTIPWESFQQEIRLLSQQPAPQLSQQGLVSMAPLNSAVTFMSKAK</sequence>
<dbReference type="CDD" id="cd12797">
    <property type="entry name" value="M23_peptidase"/>
    <property type="match status" value="1"/>
</dbReference>
<dbReference type="PANTHER" id="PTHR21666">
    <property type="entry name" value="PEPTIDASE-RELATED"/>
    <property type="match status" value="1"/>
</dbReference>
<dbReference type="PANTHER" id="PTHR21666:SF289">
    <property type="entry name" value="L-ALA--D-GLU ENDOPEPTIDASE"/>
    <property type="match status" value="1"/>
</dbReference>
<dbReference type="InterPro" id="IPR016047">
    <property type="entry name" value="M23ase_b-sheet_dom"/>
</dbReference>
<name>A0AA42B7S2_9GAMM</name>
<dbReference type="Proteomes" id="UP001165393">
    <property type="component" value="Unassembled WGS sequence"/>
</dbReference>
<keyword evidence="1" id="KW-0732">Signal</keyword>
<evidence type="ECO:0000256" key="1">
    <source>
        <dbReference type="ARBA" id="ARBA00022729"/>
    </source>
</evidence>
<feature type="domain" description="M23ase beta-sheet core" evidence="2">
    <location>
        <begin position="162"/>
        <end position="258"/>
    </location>
</feature>
<dbReference type="SUPFAM" id="SSF51261">
    <property type="entry name" value="Duplicated hybrid motif"/>
    <property type="match status" value="1"/>
</dbReference>
<organism evidence="3 4">
    <name type="scientific">Echinimonas agarilytica</name>
    <dbReference type="NCBI Taxonomy" id="1215918"/>
    <lineage>
        <taxon>Bacteria</taxon>
        <taxon>Pseudomonadati</taxon>
        <taxon>Pseudomonadota</taxon>
        <taxon>Gammaproteobacteria</taxon>
        <taxon>Alteromonadales</taxon>
        <taxon>Echinimonadaceae</taxon>
        <taxon>Echinimonas</taxon>
    </lineage>
</organism>
<reference evidence="3 4" key="1">
    <citation type="journal article" date="2013" name="Antonie Van Leeuwenhoek">
        <title>Echinimonas agarilytica gen. nov., sp. nov., a new gammaproteobacterium isolated from the sea urchin Strongylocentrotus intermedius.</title>
        <authorList>
            <person name="Nedashkovskaya O.I."/>
            <person name="Stenkova A.M."/>
            <person name="Zhukova N.V."/>
            <person name="Van Trappen S."/>
            <person name="Lee J.S."/>
            <person name="Kim S.B."/>
        </authorList>
    </citation>
    <scope>NUCLEOTIDE SEQUENCE [LARGE SCALE GENOMIC DNA]</scope>
    <source>
        <strain evidence="3 4">KMM 6351</strain>
    </source>
</reference>
<dbReference type="GO" id="GO:0004222">
    <property type="term" value="F:metalloendopeptidase activity"/>
    <property type="evidence" value="ECO:0007669"/>
    <property type="project" value="TreeGrafter"/>
</dbReference>
<comment type="caution">
    <text evidence="3">The sequence shown here is derived from an EMBL/GenBank/DDBJ whole genome shotgun (WGS) entry which is preliminary data.</text>
</comment>
<proteinExistence type="predicted"/>
<dbReference type="InterPro" id="IPR050570">
    <property type="entry name" value="Cell_wall_metabolism_enzyme"/>
</dbReference>
<keyword evidence="4" id="KW-1185">Reference proteome</keyword>
<dbReference type="EMBL" id="JAMQGP010000004">
    <property type="protein sequence ID" value="MCM2680107.1"/>
    <property type="molecule type" value="Genomic_DNA"/>
</dbReference>
<dbReference type="FunFam" id="2.70.70.10:FF:000006">
    <property type="entry name" value="M23 family peptidase"/>
    <property type="match status" value="1"/>
</dbReference>
<dbReference type="Gene3D" id="2.70.70.10">
    <property type="entry name" value="Glucose Permease (Domain IIA)"/>
    <property type="match status" value="1"/>
</dbReference>
<dbReference type="AlphaFoldDB" id="A0AA42B7S2"/>